<dbReference type="Pfam" id="PF08327">
    <property type="entry name" value="AHSA1"/>
    <property type="match status" value="1"/>
</dbReference>
<sequence length="144" mass="15783">MTTTARATIHVDVPRADVWRAITDPDTIARYLFGSRVETDWQEGSPIVYRGEWEGKPYEDKGTILEVVPGERLVSSYYSPLSGKPDVPESYQTVSYLLADDGAGGDGTEVTITQDGCADDAEAERMSENWGMTLGSLKSVVEET</sequence>
<dbReference type="AlphaFoldDB" id="A0A7G6YC29"/>
<evidence type="ECO:0000256" key="1">
    <source>
        <dbReference type="ARBA" id="ARBA00006817"/>
    </source>
</evidence>
<dbReference type="KEGG" id="lse:F1C12_13520"/>
<reference evidence="4" key="1">
    <citation type="submission" date="2019-09" db="EMBL/GenBank/DDBJ databases">
        <title>Antimicrobial potential of Antarctic Bacteria.</title>
        <authorList>
            <person name="Benaud N."/>
            <person name="Edwards R.J."/>
            <person name="Ferrari B.C."/>
        </authorList>
    </citation>
    <scope>NUCLEOTIDE SEQUENCE [LARGE SCALE GENOMIC DNA]</scope>
    <source>
        <strain evidence="4">INR9</strain>
    </source>
</reference>
<comment type="similarity">
    <text evidence="1">Belongs to the AHA1 family.</text>
</comment>
<dbReference type="RefSeq" id="WP_185275486.1">
    <property type="nucleotide sequence ID" value="NZ_CP043641.1"/>
</dbReference>
<dbReference type="CDD" id="cd07814">
    <property type="entry name" value="SRPBCC_CalC_Aha1-like"/>
    <property type="match status" value="1"/>
</dbReference>
<name>A0A7G6YC29_9MICO</name>
<dbReference type="InterPro" id="IPR013538">
    <property type="entry name" value="ASHA1/2-like_C"/>
</dbReference>
<dbReference type="Proteomes" id="UP000515511">
    <property type="component" value="Chromosome"/>
</dbReference>
<dbReference type="SUPFAM" id="SSF55961">
    <property type="entry name" value="Bet v1-like"/>
    <property type="match status" value="1"/>
</dbReference>
<gene>
    <name evidence="3" type="ORF">F1C12_13520</name>
</gene>
<protein>
    <submittedName>
        <fullName evidence="3">SRPBCC domain-containing protein</fullName>
    </submittedName>
</protein>
<evidence type="ECO:0000313" key="4">
    <source>
        <dbReference type="Proteomes" id="UP000515511"/>
    </source>
</evidence>
<feature type="domain" description="Activator of Hsp90 ATPase homologue 1/2-like C-terminal" evidence="2">
    <location>
        <begin position="12"/>
        <end position="142"/>
    </location>
</feature>
<accession>A0A7G6YC29</accession>
<evidence type="ECO:0000259" key="2">
    <source>
        <dbReference type="Pfam" id="PF08327"/>
    </source>
</evidence>
<dbReference type="EMBL" id="CP043641">
    <property type="protein sequence ID" value="QNE36044.1"/>
    <property type="molecule type" value="Genomic_DNA"/>
</dbReference>
<dbReference type="Gene3D" id="3.30.530.20">
    <property type="match status" value="1"/>
</dbReference>
<proteinExistence type="inferred from homology"/>
<organism evidence="3 4">
    <name type="scientific">Leifsonia shinshuensis</name>
    <dbReference type="NCBI Taxonomy" id="150026"/>
    <lineage>
        <taxon>Bacteria</taxon>
        <taxon>Bacillati</taxon>
        <taxon>Actinomycetota</taxon>
        <taxon>Actinomycetes</taxon>
        <taxon>Micrococcales</taxon>
        <taxon>Microbacteriaceae</taxon>
        <taxon>Leifsonia</taxon>
    </lineage>
</organism>
<dbReference type="InterPro" id="IPR023393">
    <property type="entry name" value="START-like_dom_sf"/>
</dbReference>
<evidence type="ECO:0000313" key="3">
    <source>
        <dbReference type="EMBL" id="QNE36044.1"/>
    </source>
</evidence>